<feature type="compositionally biased region" description="Gly residues" evidence="1">
    <location>
        <begin position="1"/>
        <end position="46"/>
    </location>
</feature>
<evidence type="ECO:0000256" key="1">
    <source>
        <dbReference type="SAM" id="MobiDB-lite"/>
    </source>
</evidence>
<organism evidence="2 3">
    <name type="scientific">Chrysochloris asiatica</name>
    <name type="common">Cape golden mole</name>
    <dbReference type="NCBI Taxonomy" id="185453"/>
    <lineage>
        <taxon>Eukaryota</taxon>
        <taxon>Metazoa</taxon>
        <taxon>Chordata</taxon>
        <taxon>Craniata</taxon>
        <taxon>Vertebrata</taxon>
        <taxon>Euteleostomi</taxon>
        <taxon>Mammalia</taxon>
        <taxon>Eutheria</taxon>
        <taxon>Afrotheria</taxon>
        <taxon>Chrysochloridae</taxon>
        <taxon>Chrysochlorinae</taxon>
        <taxon>Chrysochloris</taxon>
    </lineage>
</organism>
<evidence type="ECO:0000313" key="2">
    <source>
        <dbReference type="Proteomes" id="UP000504623"/>
    </source>
</evidence>
<accession>A0A9B0T7H5</accession>
<dbReference type="GeneID" id="102824145"/>
<gene>
    <name evidence="3" type="primary">LOC102824145</name>
</gene>
<dbReference type="RefSeq" id="XP_006834252.1">
    <property type="nucleotide sequence ID" value="XM_006834189.1"/>
</dbReference>
<evidence type="ECO:0000313" key="3">
    <source>
        <dbReference type="RefSeq" id="XP_006834252.1"/>
    </source>
</evidence>
<dbReference type="AlphaFoldDB" id="A0A9B0T7H5"/>
<proteinExistence type="predicted"/>
<protein>
    <submittedName>
        <fullName evidence="3">Collagen alpha-1(V) chain-like</fullName>
    </submittedName>
</protein>
<name>A0A9B0T7H5_CHRAS</name>
<dbReference type="Proteomes" id="UP000504623">
    <property type="component" value="Unplaced"/>
</dbReference>
<keyword evidence="2" id="KW-1185">Reference proteome</keyword>
<sequence length="97" mass="9337">MGPGGEAGLQDGSGGLGGIEPGGMGPGGEAGLRDGSGGLRGIGPQGEPGLRSGSEGLRGIQSRGSQHLGTPGMVQMGLVTEKALEADQGPSKAWTLS</sequence>
<feature type="region of interest" description="Disordered" evidence="1">
    <location>
        <begin position="1"/>
        <end position="76"/>
    </location>
</feature>
<reference evidence="3" key="1">
    <citation type="submission" date="2025-08" db="UniProtKB">
        <authorList>
            <consortium name="RefSeq"/>
        </authorList>
    </citation>
    <scope>IDENTIFICATION</scope>
    <source>
        <tissue evidence="3">Spleen</tissue>
    </source>
</reference>